<comment type="catalytic activity">
    <reaction evidence="12">
        <text>Mg(2+)(in) = Mg(2+)(out)</text>
        <dbReference type="Rhea" id="RHEA:29827"/>
        <dbReference type="ChEBI" id="CHEBI:18420"/>
    </reaction>
</comment>
<dbReference type="Proteomes" id="UP000248882">
    <property type="component" value="Unassembled WGS sequence"/>
</dbReference>
<dbReference type="AlphaFoldDB" id="A0A2W7R2P7"/>
<evidence type="ECO:0000256" key="2">
    <source>
        <dbReference type="ARBA" id="ARBA00009765"/>
    </source>
</evidence>
<evidence type="ECO:0000313" key="14">
    <source>
        <dbReference type="EMBL" id="PZX54814.1"/>
    </source>
</evidence>
<comment type="similarity">
    <text evidence="2">Belongs to the CorA metal ion transporter (MIT) (TC 1.A.35) family.</text>
</comment>
<dbReference type="GO" id="GO:0015095">
    <property type="term" value="F:magnesium ion transmembrane transporter activity"/>
    <property type="evidence" value="ECO:0007669"/>
    <property type="project" value="TreeGrafter"/>
</dbReference>
<evidence type="ECO:0000256" key="7">
    <source>
        <dbReference type="ARBA" id="ARBA00022692"/>
    </source>
</evidence>
<dbReference type="OrthoDB" id="9803416at2"/>
<keyword evidence="8" id="KW-0460">Magnesium</keyword>
<keyword evidence="4" id="KW-0813">Transport</keyword>
<dbReference type="FunFam" id="1.20.58.340:FF:000001">
    <property type="entry name" value="Magnesium transport protein CorA"/>
    <property type="match status" value="1"/>
</dbReference>
<dbReference type="SUPFAM" id="SSF143865">
    <property type="entry name" value="CorA soluble domain-like"/>
    <property type="match status" value="1"/>
</dbReference>
<keyword evidence="11 13" id="KW-0472">Membrane</keyword>
<dbReference type="GO" id="GO:0005886">
    <property type="term" value="C:plasma membrane"/>
    <property type="evidence" value="ECO:0007669"/>
    <property type="project" value="UniProtKB-SubCell"/>
</dbReference>
<protein>
    <recommendedName>
        <fullName evidence="3">Magnesium transport protein CorA</fullName>
    </recommendedName>
</protein>
<sequence length="317" mass="37449">MIEILLKNKKSFKAQTVGELSVSELDFHVMQFLDYKQSDLRWLEENYEMDFTIMKHFEDIEISSHFLENETQAAFHFSIPYYSKEKRMVEEPLFIIISQAGLFLFSSINLDTYFNETYPSKINSLLRITDLKGIFKFQFEFISDYFADITENLSRKVKALANDILIKKDFSSSVMDIITTYNFNNLLIKESLLETTRVLRLYLRSDWEKNEDLKESVRAELNDLNVISDYIQFNFDRLDDLKENVSNKIDLEQNHIFKMLTVVTVCISLPTFIAGVYGMNFEIMPELKLDYGYPIVLVAMICSAILPFIYFKRKKWF</sequence>
<evidence type="ECO:0000256" key="6">
    <source>
        <dbReference type="ARBA" id="ARBA00022519"/>
    </source>
</evidence>
<dbReference type="InterPro" id="IPR002523">
    <property type="entry name" value="MgTranspt_CorA/ZnTranspt_ZntB"/>
</dbReference>
<evidence type="ECO:0000256" key="3">
    <source>
        <dbReference type="ARBA" id="ARBA00019439"/>
    </source>
</evidence>
<evidence type="ECO:0000256" key="8">
    <source>
        <dbReference type="ARBA" id="ARBA00022842"/>
    </source>
</evidence>
<dbReference type="GO" id="GO:0050897">
    <property type="term" value="F:cobalt ion binding"/>
    <property type="evidence" value="ECO:0007669"/>
    <property type="project" value="TreeGrafter"/>
</dbReference>
<evidence type="ECO:0000256" key="5">
    <source>
        <dbReference type="ARBA" id="ARBA00022475"/>
    </source>
</evidence>
<evidence type="ECO:0000256" key="4">
    <source>
        <dbReference type="ARBA" id="ARBA00022448"/>
    </source>
</evidence>
<dbReference type="PANTHER" id="PTHR46494">
    <property type="entry name" value="CORA FAMILY METAL ION TRANSPORTER (EUROFUNG)"/>
    <property type="match status" value="1"/>
</dbReference>
<accession>A0A2W7R2P7</accession>
<dbReference type="RefSeq" id="WP_111317234.1">
    <property type="nucleotide sequence ID" value="NZ_QKZT01000004.1"/>
</dbReference>
<dbReference type="InterPro" id="IPR045861">
    <property type="entry name" value="CorA_cytoplasmic_dom"/>
</dbReference>
<keyword evidence="15" id="KW-1185">Reference proteome</keyword>
<evidence type="ECO:0000256" key="9">
    <source>
        <dbReference type="ARBA" id="ARBA00022989"/>
    </source>
</evidence>
<keyword evidence="7 13" id="KW-0812">Transmembrane</keyword>
<dbReference type="InterPro" id="IPR045863">
    <property type="entry name" value="CorA_TM1_TM2"/>
</dbReference>
<name>A0A2W7R2P7_9BACT</name>
<dbReference type="Pfam" id="PF01544">
    <property type="entry name" value="CorA"/>
    <property type="match status" value="1"/>
</dbReference>
<comment type="subcellular location">
    <subcellularLocation>
        <location evidence="1">Cell inner membrane</location>
        <topology evidence="1">Multi-pass membrane protein</topology>
    </subcellularLocation>
</comment>
<dbReference type="PANTHER" id="PTHR46494:SF1">
    <property type="entry name" value="CORA FAMILY METAL ION TRANSPORTER (EUROFUNG)"/>
    <property type="match status" value="1"/>
</dbReference>
<dbReference type="CDD" id="cd12825">
    <property type="entry name" value="EcCorA-like"/>
    <property type="match status" value="1"/>
</dbReference>
<evidence type="ECO:0000313" key="15">
    <source>
        <dbReference type="Proteomes" id="UP000248882"/>
    </source>
</evidence>
<evidence type="ECO:0000256" key="12">
    <source>
        <dbReference type="ARBA" id="ARBA00034269"/>
    </source>
</evidence>
<dbReference type="GO" id="GO:0015087">
    <property type="term" value="F:cobalt ion transmembrane transporter activity"/>
    <property type="evidence" value="ECO:0007669"/>
    <property type="project" value="TreeGrafter"/>
</dbReference>
<keyword evidence="9 13" id="KW-1133">Transmembrane helix</keyword>
<keyword evidence="5" id="KW-1003">Cell membrane</keyword>
<comment type="caution">
    <text evidence="14">The sequence shown here is derived from an EMBL/GenBank/DDBJ whole genome shotgun (WGS) entry which is preliminary data.</text>
</comment>
<dbReference type="GO" id="GO:0000287">
    <property type="term" value="F:magnesium ion binding"/>
    <property type="evidence" value="ECO:0007669"/>
    <property type="project" value="TreeGrafter"/>
</dbReference>
<keyword evidence="10" id="KW-0406">Ion transport</keyword>
<dbReference type="SUPFAM" id="SSF144083">
    <property type="entry name" value="Magnesium transport protein CorA, transmembrane region"/>
    <property type="match status" value="1"/>
</dbReference>
<evidence type="ECO:0000256" key="10">
    <source>
        <dbReference type="ARBA" id="ARBA00023065"/>
    </source>
</evidence>
<evidence type="ECO:0000256" key="1">
    <source>
        <dbReference type="ARBA" id="ARBA00004429"/>
    </source>
</evidence>
<feature type="transmembrane region" description="Helical" evidence="13">
    <location>
        <begin position="256"/>
        <end position="279"/>
    </location>
</feature>
<keyword evidence="6" id="KW-0997">Cell inner membrane</keyword>
<feature type="transmembrane region" description="Helical" evidence="13">
    <location>
        <begin position="291"/>
        <end position="311"/>
    </location>
</feature>
<evidence type="ECO:0000256" key="11">
    <source>
        <dbReference type="ARBA" id="ARBA00023136"/>
    </source>
</evidence>
<organism evidence="14 15">
    <name type="scientific">Algoriphagus chordae</name>
    <dbReference type="NCBI Taxonomy" id="237019"/>
    <lineage>
        <taxon>Bacteria</taxon>
        <taxon>Pseudomonadati</taxon>
        <taxon>Bacteroidota</taxon>
        <taxon>Cytophagia</taxon>
        <taxon>Cytophagales</taxon>
        <taxon>Cyclobacteriaceae</taxon>
        <taxon>Algoriphagus</taxon>
    </lineage>
</organism>
<gene>
    <name evidence="14" type="ORF">LV85_01152</name>
</gene>
<reference evidence="14 15" key="1">
    <citation type="submission" date="2018-06" db="EMBL/GenBank/DDBJ databases">
        <title>Genomic Encyclopedia of Archaeal and Bacterial Type Strains, Phase II (KMG-II): from individual species to whole genera.</title>
        <authorList>
            <person name="Goeker M."/>
        </authorList>
    </citation>
    <scope>NUCLEOTIDE SEQUENCE [LARGE SCALE GENOMIC DNA]</scope>
    <source>
        <strain evidence="14 15">DSM 19830</strain>
    </source>
</reference>
<dbReference type="EMBL" id="QKZT01000004">
    <property type="protein sequence ID" value="PZX54814.1"/>
    <property type="molecule type" value="Genomic_DNA"/>
</dbReference>
<evidence type="ECO:0000256" key="13">
    <source>
        <dbReference type="SAM" id="Phobius"/>
    </source>
</evidence>
<proteinExistence type="inferred from homology"/>
<dbReference type="Gene3D" id="1.20.58.340">
    <property type="entry name" value="Magnesium transport protein CorA, transmembrane region"/>
    <property type="match status" value="1"/>
</dbReference>